<dbReference type="RefSeq" id="WP_238680342.1">
    <property type="nucleotide sequence ID" value="NZ_JAKKFD010000036.1"/>
</dbReference>
<reference evidence="1 2" key="1">
    <citation type="submission" date="2022-01" db="EMBL/GenBank/DDBJ databases">
        <authorList>
            <person name="Riesco R."/>
            <person name="Trujillo M.E."/>
        </authorList>
    </citation>
    <scope>NUCLEOTIDE SEQUENCE [LARGE SCALE GENOMIC DNA]</scope>
    <source>
        <strain evidence="1 2">NIE79</strain>
    </source>
</reference>
<evidence type="ECO:0000313" key="2">
    <source>
        <dbReference type="Proteomes" id="UP001201629"/>
    </source>
</evidence>
<organism evidence="1 2">
    <name type="scientific">Micromonospora trifolii</name>
    <dbReference type="NCBI Taxonomy" id="2911208"/>
    <lineage>
        <taxon>Bacteria</taxon>
        <taxon>Bacillati</taxon>
        <taxon>Actinomycetota</taxon>
        <taxon>Actinomycetes</taxon>
        <taxon>Micromonosporales</taxon>
        <taxon>Micromonosporaceae</taxon>
        <taxon>Micromonospora</taxon>
    </lineage>
</organism>
<protein>
    <submittedName>
        <fullName evidence="1">DUF4279 domain-containing protein</fullName>
    </submittedName>
</protein>
<accession>A0ABS9N5W8</accession>
<dbReference type="Proteomes" id="UP001201629">
    <property type="component" value="Unassembled WGS sequence"/>
</dbReference>
<keyword evidence="2" id="KW-1185">Reference proteome</keyword>
<dbReference type="InterPro" id="IPR025459">
    <property type="entry name" value="DUF4279"/>
</dbReference>
<sequence length="140" mass="15156">MRTMATFRLRGGGERTAAHVTELLGIQPSDVFEAGTPVGSRSATRHEECGWLLSSAGSPESDAELAEQLGSLLDILEPVADRLWQLVDGGYWANWFCLLGSHAAEHAVELDRDLLHRLLKLPGGLWLDVYGDDEGAEGDG</sequence>
<dbReference type="EMBL" id="JAKKFD010000036">
    <property type="protein sequence ID" value="MCG5445355.1"/>
    <property type="molecule type" value="Genomic_DNA"/>
</dbReference>
<gene>
    <name evidence="1" type="ORF">NIE79_003805</name>
</gene>
<comment type="caution">
    <text evidence="1">The sequence shown here is derived from an EMBL/GenBank/DDBJ whole genome shotgun (WGS) entry which is preliminary data.</text>
</comment>
<name>A0ABS9N5W8_9ACTN</name>
<dbReference type="Pfam" id="PF14106">
    <property type="entry name" value="DUF4279"/>
    <property type="match status" value="1"/>
</dbReference>
<proteinExistence type="predicted"/>
<evidence type="ECO:0000313" key="1">
    <source>
        <dbReference type="EMBL" id="MCG5445355.1"/>
    </source>
</evidence>